<dbReference type="Proteomes" id="UP000053070">
    <property type="component" value="Unassembled WGS sequence"/>
</dbReference>
<evidence type="ECO:0000313" key="13">
    <source>
        <dbReference type="EMBL" id="KLE31795.1"/>
    </source>
</evidence>
<evidence type="ECO:0000256" key="12">
    <source>
        <dbReference type="ARBA" id="ARBA00033413"/>
    </source>
</evidence>
<dbReference type="UniPathway" id="UPA00077">
    <property type="reaction ID" value="UER00155"/>
</dbReference>
<dbReference type="EMBL" id="LBHC01000002">
    <property type="protein sequence ID" value="KLE31795.1"/>
    <property type="molecule type" value="Genomic_DNA"/>
</dbReference>
<dbReference type="NCBIfam" id="TIGR01498">
    <property type="entry name" value="folK"/>
    <property type="match status" value="1"/>
</dbReference>
<comment type="pathway">
    <text evidence="1">Cofactor biosynthesis; tetrahydrofolate biosynthesis; 2-amino-4-hydroxy-6-hydroxymethyl-7,8-dihydropteridine diphosphate from 7,8-dihydroneopterin triphosphate: step 4/4.</text>
</comment>
<evidence type="ECO:0000256" key="3">
    <source>
        <dbReference type="ARBA" id="ARBA00013253"/>
    </source>
</evidence>
<keyword evidence="5" id="KW-0808">Transferase</keyword>
<comment type="function">
    <text evidence="10">Catalyzes the transfer of pyrophosphate from adenosine triphosphate (ATP) to 6-hydroxymethyl-7,8-dihydropterin, an enzymatic step in folate biosynthesis pathway.</text>
</comment>
<evidence type="ECO:0000256" key="2">
    <source>
        <dbReference type="ARBA" id="ARBA00005810"/>
    </source>
</evidence>
<keyword evidence="7" id="KW-0418">Kinase</keyword>
<dbReference type="CDD" id="cd00483">
    <property type="entry name" value="HPPK"/>
    <property type="match status" value="1"/>
</dbReference>
<dbReference type="STRING" id="502682.BMF35_a0980"/>
<keyword evidence="14" id="KW-1185">Reference proteome</keyword>
<dbReference type="PANTHER" id="PTHR43071">
    <property type="entry name" value="2-AMINO-4-HYDROXY-6-HYDROXYMETHYLDIHYDROPTERIDINE PYROPHOSPHOKINASE"/>
    <property type="match status" value="1"/>
</dbReference>
<dbReference type="Gene3D" id="3.30.70.560">
    <property type="entry name" value="7,8-Dihydro-6-hydroxymethylpterin-pyrophosphokinase HPPK"/>
    <property type="match status" value="1"/>
</dbReference>
<dbReference type="AlphaFoldDB" id="A0A0G9MM79"/>
<keyword evidence="9" id="KW-0289">Folate biosynthesis</keyword>
<dbReference type="PATRIC" id="fig|502682.8.peg.2017"/>
<evidence type="ECO:0000256" key="4">
    <source>
        <dbReference type="ARBA" id="ARBA00016218"/>
    </source>
</evidence>
<evidence type="ECO:0000256" key="8">
    <source>
        <dbReference type="ARBA" id="ARBA00022840"/>
    </source>
</evidence>
<dbReference type="GO" id="GO:0016301">
    <property type="term" value="F:kinase activity"/>
    <property type="evidence" value="ECO:0007669"/>
    <property type="project" value="UniProtKB-KW"/>
</dbReference>
<dbReference type="GO" id="GO:0046654">
    <property type="term" value="P:tetrahydrofolate biosynthetic process"/>
    <property type="evidence" value="ECO:0007669"/>
    <property type="project" value="UniProtKB-UniPathway"/>
</dbReference>
<dbReference type="InterPro" id="IPR035907">
    <property type="entry name" value="Hppk_sf"/>
</dbReference>
<dbReference type="RefSeq" id="WP_047007145.1">
    <property type="nucleotide sequence ID" value="NZ_CP018097.1"/>
</dbReference>
<accession>A0A0G9MM79</accession>
<evidence type="ECO:0000313" key="14">
    <source>
        <dbReference type="Proteomes" id="UP000053070"/>
    </source>
</evidence>
<comment type="caution">
    <text evidence="13">The sequence shown here is derived from an EMBL/GenBank/DDBJ whole genome shotgun (WGS) entry which is preliminary data.</text>
</comment>
<reference evidence="13 14" key="1">
    <citation type="submission" date="2015-04" db="EMBL/GenBank/DDBJ databases">
        <title>The draft genome sequence of Erythrobacr gangjinensis K7-2.</title>
        <authorList>
            <person name="Zhuang L."/>
            <person name="Liu Y."/>
            <person name="Shao Z."/>
        </authorList>
    </citation>
    <scope>NUCLEOTIDE SEQUENCE [LARGE SCALE GENOMIC DNA]</scope>
    <source>
        <strain evidence="13 14">K7-2</strain>
    </source>
</reference>
<sequence>MSSAHTYLVALGSNQPSARHGSPRDILAKAADWLDGLGQCLAMAPVIASDPVGPSLRRYANGAALVATDLAPPQMLAALQGIEAEAGRERRGQRWRSRTLDLDIVLWSGGSWSAPGLQIPHPQFRQRSFVLAPASMIAPDWRDPVTGFTLRQLNARLTRNRPAPR</sequence>
<dbReference type="InterPro" id="IPR000550">
    <property type="entry name" value="Hppk"/>
</dbReference>
<dbReference type="KEGG" id="egn:BMF35_a0980"/>
<dbReference type="Pfam" id="PF01288">
    <property type="entry name" value="HPPK"/>
    <property type="match status" value="1"/>
</dbReference>
<dbReference type="PANTHER" id="PTHR43071:SF1">
    <property type="entry name" value="2-AMINO-4-HYDROXY-6-HYDROXYMETHYLDIHYDROPTERIDINE PYROPHOSPHOKINASE"/>
    <property type="match status" value="1"/>
</dbReference>
<dbReference type="GO" id="GO:0005524">
    <property type="term" value="F:ATP binding"/>
    <property type="evidence" value="ECO:0007669"/>
    <property type="project" value="UniProtKB-KW"/>
</dbReference>
<evidence type="ECO:0000256" key="9">
    <source>
        <dbReference type="ARBA" id="ARBA00022909"/>
    </source>
</evidence>
<keyword evidence="6" id="KW-0547">Nucleotide-binding</keyword>
<evidence type="ECO:0000256" key="1">
    <source>
        <dbReference type="ARBA" id="ARBA00005051"/>
    </source>
</evidence>
<dbReference type="OrthoDB" id="9808041at2"/>
<evidence type="ECO:0000256" key="11">
    <source>
        <dbReference type="ARBA" id="ARBA00029766"/>
    </source>
</evidence>
<organism evidence="13 14">
    <name type="scientific">Aurantiacibacter gangjinensis</name>
    <dbReference type="NCBI Taxonomy" id="502682"/>
    <lineage>
        <taxon>Bacteria</taxon>
        <taxon>Pseudomonadati</taxon>
        <taxon>Pseudomonadota</taxon>
        <taxon>Alphaproteobacteria</taxon>
        <taxon>Sphingomonadales</taxon>
        <taxon>Erythrobacteraceae</taxon>
        <taxon>Aurantiacibacter</taxon>
    </lineage>
</organism>
<gene>
    <name evidence="13" type="ORF">AAW01_09870</name>
</gene>
<name>A0A0G9MM79_9SPHN</name>
<proteinExistence type="inferred from homology"/>
<dbReference type="SUPFAM" id="SSF55083">
    <property type="entry name" value="6-hydroxymethyl-7,8-dihydropterin pyrophosphokinase, HPPK"/>
    <property type="match status" value="1"/>
</dbReference>
<evidence type="ECO:0000256" key="6">
    <source>
        <dbReference type="ARBA" id="ARBA00022741"/>
    </source>
</evidence>
<dbReference type="GO" id="GO:0003848">
    <property type="term" value="F:2-amino-4-hydroxy-6-hydroxymethyldihydropteridine diphosphokinase activity"/>
    <property type="evidence" value="ECO:0007669"/>
    <property type="project" value="UniProtKB-EC"/>
</dbReference>
<comment type="similarity">
    <text evidence="2">Belongs to the HPPK family.</text>
</comment>
<keyword evidence="8" id="KW-0067">ATP-binding</keyword>
<dbReference type="EC" id="2.7.6.3" evidence="3"/>
<evidence type="ECO:0000256" key="7">
    <source>
        <dbReference type="ARBA" id="ARBA00022777"/>
    </source>
</evidence>
<dbReference type="GO" id="GO:0046656">
    <property type="term" value="P:folic acid biosynthetic process"/>
    <property type="evidence" value="ECO:0007669"/>
    <property type="project" value="UniProtKB-KW"/>
</dbReference>
<evidence type="ECO:0000256" key="5">
    <source>
        <dbReference type="ARBA" id="ARBA00022679"/>
    </source>
</evidence>
<protein>
    <recommendedName>
        <fullName evidence="4">2-amino-4-hydroxy-6-hydroxymethyldihydropteridine pyrophosphokinase</fullName>
        <ecNumber evidence="3">2.7.6.3</ecNumber>
    </recommendedName>
    <alternativeName>
        <fullName evidence="11">6-hydroxymethyl-7,8-dihydropterin pyrophosphokinase</fullName>
    </alternativeName>
    <alternativeName>
        <fullName evidence="12">7,8-dihydro-6-hydroxymethylpterin-pyrophosphokinase</fullName>
    </alternativeName>
</protein>
<evidence type="ECO:0000256" key="10">
    <source>
        <dbReference type="ARBA" id="ARBA00029409"/>
    </source>
</evidence>